<keyword evidence="3" id="KW-1185">Reference proteome</keyword>
<feature type="region of interest" description="Disordered" evidence="1">
    <location>
        <begin position="305"/>
        <end position="359"/>
    </location>
</feature>
<dbReference type="AlphaFoldDB" id="A0A250X681"/>
<proteinExistence type="predicted"/>
<feature type="compositionally biased region" description="Basic and acidic residues" evidence="1">
    <location>
        <begin position="598"/>
        <end position="612"/>
    </location>
</feature>
<feature type="compositionally biased region" description="Basic and acidic residues" evidence="1">
    <location>
        <begin position="305"/>
        <end position="316"/>
    </location>
</feature>
<dbReference type="OrthoDB" id="2422440at2759"/>
<feature type="region of interest" description="Disordered" evidence="1">
    <location>
        <begin position="1"/>
        <end position="44"/>
    </location>
</feature>
<protein>
    <submittedName>
        <fullName evidence="2">Uncharacterized protein</fullName>
    </submittedName>
</protein>
<gene>
    <name evidence="2" type="ORF">CEUSTIGMA_g6014.t1</name>
</gene>
<feature type="compositionally biased region" description="Low complexity" evidence="1">
    <location>
        <begin position="481"/>
        <end position="491"/>
    </location>
</feature>
<dbReference type="Proteomes" id="UP000232323">
    <property type="component" value="Unassembled WGS sequence"/>
</dbReference>
<comment type="caution">
    <text evidence="2">The sequence shown here is derived from an EMBL/GenBank/DDBJ whole genome shotgun (WGS) entry which is preliminary data.</text>
</comment>
<feature type="region of interest" description="Disordered" evidence="1">
    <location>
        <begin position="441"/>
        <end position="491"/>
    </location>
</feature>
<dbReference type="EMBL" id="BEGY01000033">
    <property type="protein sequence ID" value="GAX78575.1"/>
    <property type="molecule type" value="Genomic_DNA"/>
</dbReference>
<feature type="non-terminal residue" evidence="2">
    <location>
        <position position="1"/>
    </location>
</feature>
<evidence type="ECO:0000256" key="1">
    <source>
        <dbReference type="SAM" id="MobiDB-lite"/>
    </source>
</evidence>
<feature type="compositionally biased region" description="Low complexity" evidence="1">
    <location>
        <begin position="541"/>
        <end position="554"/>
    </location>
</feature>
<organism evidence="2 3">
    <name type="scientific">Chlamydomonas eustigma</name>
    <dbReference type="NCBI Taxonomy" id="1157962"/>
    <lineage>
        <taxon>Eukaryota</taxon>
        <taxon>Viridiplantae</taxon>
        <taxon>Chlorophyta</taxon>
        <taxon>core chlorophytes</taxon>
        <taxon>Chlorophyceae</taxon>
        <taxon>CS clade</taxon>
        <taxon>Chlamydomonadales</taxon>
        <taxon>Chlamydomonadaceae</taxon>
        <taxon>Chlamydomonas</taxon>
    </lineage>
</organism>
<evidence type="ECO:0000313" key="3">
    <source>
        <dbReference type="Proteomes" id="UP000232323"/>
    </source>
</evidence>
<evidence type="ECO:0000313" key="2">
    <source>
        <dbReference type="EMBL" id="GAX78575.1"/>
    </source>
</evidence>
<feature type="compositionally biased region" description="Polar residues" evidence="1">
    <location>
        <begin position="219"/>
        <end position="238"/>
    </location>
</feature>
<feature type="region of interest" description="Disordered" evidence="1">
    <location>
        <begin position="195"/>
        <end position="277"/>
    </location>
</feature>
<feature type="compositionally biased region" description="Basic and acidic residues" evidence="1">
    <location>
        <begin position="24"/>
        <end position="37"/>
    </location>
</feature>
<reference evidence="2 3" key="1">
    <citation type="submission" date="2017-08" db="EMBL/GenBank/DDBJ databases">
        <title>Acidophilic green algal genome provides insights into adaptation to an acidic environment.</title>
        <authorList>
            <person name="Hirooka S."/>
            <person name="Hirose Y."/>
            <person name="Kanesaki Y."/>
            <person name="Higuchi S."/>
            <person name="Fujiwara T."/>
            <person name="Onuma R."/>
            <person name="Era A."/>
            <person name="Ohbayashi R."/>
            <person name="Uzuka A."/>
            <person name="Nozaki H."/>
            <person name="Yoshikawa H."/>
            <person name="Miyagishima S.Y."/>
        </authorList>
    </citation>
    <scope>NUCLEOTIDE SEQUENCE [LARGE SCALE GENOMIC DNA]</scope>
    <source>
        <strain evidence="2 3">NIES-2499</strain>
    </source>
</reference>
<name>A0A250X681_9CHLO</name>
<sequence>SISNKCGKQEVEPQVQSTGFVTSEELRGVKSPPHESEEAGPGPGSLAIAAAALHHASGPSLAGAAANHQVTGKQRARMADMSLLLDIVLKTSSQTVKKDFVTCGILNQLHQAIGRNLSREYSMILRKILRVVEQLPLSANDIYGVRSAHGTFADLLQELSQNVDFDVRSKAAFLIKKFPLSACTDPFLIQQHSGGMRGGAHSLGQTTRVPPDGVASPFPASQLTPSHMDTDWRSSTGTERAVPPSSGNRTGRPMRPMVAPAPPPRPPPGLPPLPPGLSPLPLMMPHLRSASPPLELPSEVFLHDRDSTQSRDDKHQSTLKRQRTSTGSLAGSDVDRSVHSAGSSQEGRSGQDDQLQQLPPLRQTLPLKLTAEHLFERLHIEDNMSDAMLSLEGADAGPRWPHGEPTSLETAFVLRLVAGWDDVRGALLDLEHVQAQRPDKLGAMHCSTPGPTHRGLRLPPKRADSPAFRPHSTEPEPPLSPLSHPESYSPLRQDLLAPHPAAVVTGHRSGQQEQAGEPHQMSAVPSLLNLRTSWHPTEAASNGTSSGFKGTTSGYKRHHREDSDTTHNVNLRTSLHPPGADPSSRDPDPSLAYGASSSDDHTVRHQHGHESSSQKAAALLGSIHHPSSGSHVPQQLAGHQQVAVLPRTHSLSSMVSAGAGGSTPKSSGGAANGGSIFRPHVYSSYGHAIATAATAAVVATAATPGNISTSGVPEKALRRARSPSWEIWSRPVSHNHPETWEAPNEAFERYVAEMVQHRIGKYAQPDHPNRISNEEAMILNKKIQREIIEKERHAFQERQEQEMHRPMERKKLEGNIKEFVRLSIRRFHSQH</sequence>
<feature type="region of interest" description="Disordered" evidence="1">
    <location>
        <begin position="536"/>
        <end position="616"/>
    </location>
</feature>
<accession>A0A250X681</accession>
<feature type="compositionally biased region" description="Pro residues" evidence="1">
    <location>
        <begin position="259"/>
        <end position="277"/>
    </location>
</feature>